<dbReference type="InterPro" id="IPR000010">
    <property type="entry name" value="Cystatin_dom"/>
</dbReference>
<dbReference type="CDD" id="cd00042">
    <property type="entry name" value="CY"/>
    <property type="match status" value="1"/>
</dbReference>
<dbReference type="Gene3D" id="3.10.450.10">
    <property type="match status" value="1"/>
</dbReference>
<dbReference type="PANTHER" id="PTHR47364:SF2">
    <property type="entry name" value="CYSTEINE PROTEINASE INHIBITOR 5"/>
    <property type="match status" value="1"/>
</dbReference>
<proteinExistence type="predicted"/>
<evidence type="ECO:0000256" key="1">
    <source>
        <dbReference type="ARBA" id="ARBA00022690"/>
    </source>
</evidence>
<name>A0A067D7N4_CITSI</name>
<evidence type="ECO:0000313" key="4">
    <source>
        <dbReference type="EMBL" id="KDO39004.1"/>
    </source>
</evidence>
<keyword evidence="5" id="KW-1185">Reference proteome</keyword>
<dbReference type="SUPFAM" id="SSF54403">
    <property type="entry name" value="Cystatin/monellin"/>
    <property type="match status" value="1"/>
</dbReference>
<keyword evidence="2" id="KW-0789">Thiol protease inhibitor</keyword>
<evidence type="ECO:0000313" key="5">
    <source>
        <dbReference type="Proteomes" id="UP000027120"/>
    </source>
</evidence>
<dbReference type="Pfam" id="PF16845">
    <property type="entry name" value="SQAPI"/>
    <property type="match status" value="1"/>
</dbReference>
<keyword evidence="1" id="KW-0646">Protease inhibitor</keyword>
<dbReference type="SMR" id="A0A067D7N4"/>
<organism evidence="4 5">
    <name type="scientific">Citrus sinensis</name>
    <name type="common">Sweet orange</name>
    <name type="synonym">Citrus aurantium var. sinensis</name>
    <dbReference type="NCBI Taxonomy" id="2711"/>
    <lineage>
        <taxon>Eukaryota</taxon>
        <taxon>Viridiplantae</taxon>
        <taxon>Streptophyta</taxon>
        <taxon>Embryophyta</taxon>
        <taxon>Tracheophyta</taxon>
        <taxon>Spermatophyta</taxon>
        <taxon>Magnoliopsida</taxon>
        <taxon>eudicotyledons</taxon>
        <taxon>Gunneridae</taxon>
        <taxon>Pentapetalae</taxon>
        <taxon>rosids</taxon>
        <taxon>malvids</taxon>
        <taxon>Sapindales</taxon>
        <taxon>Rutaceae</taxon>
        <taxon>Aurantioideae</taxon>
        <taxon>Citrus</taxon>
    </lineage>
</organism>
<evidence type="ECO:0000259" key="3">
    <source>
        <dbReference type="Pfam" id="PF16845"/>
    </source>
</evidence>
<dbReference type="AlphaFoldDB" id="A0A067D7N4"/>
<gene>
    <name evidence="4" type="ORF">CISIN_1g045193mg</name>
</gene>
<reference evidence="4 5" key="1">
    <citation type="submission" date="2014-04" db="EMBL/GenBank/DDBJ databases">
        <authorList>
            <consortium name="International Citrus Genome Consortium"/>
            <person name="Gmitter F."/>
            <person name="Chen C."/>
            <person name="Farmerie W."/>
            <person name="Harkins T."/>
            <person name="Desany B."/>
            <person name="Mohiuddin M."/>
            <person name="Kodira C."/>
            <person name="Borodovsky M."/>
            <person name="Lomsadze A."/>
            <person name="Burns P."/>
            <person name="Jenkins J."/>
            <person name="Prochnik S."/>
            <person name="Shu S."/>
            <person name="Chapman J."/>
            <person name="Pitluck S."/>
            <person name="Schmutz J."/>
            <person name="Rokhsar D."/>
        </authorList>
    </citation>
    <scope>NUCLEOTIDE SEQUENCE</scope>
</reference>
<protein>
    <recommendedName>
        <fullName evidence="3">Cystatin domain-containing protein</fullName>
    </recommendedName>
</protein>
<accession>A0A067D7N4</accession>
<dbReference type="PANTHER" id="PTHR47364">
    <property type="entry name" value="CYSTEINE PROTEINASE INHIBITOR 5"/>
    <property type="match status" value="1"/>
</dbReference>
<dbReference type="STRING" id="2711.A0A067D7N4"/>
<sequence length="82" mass="9315">MVTIPLLAADNRKRVLVGGWKSKEDLSEPHVTEIGRFAVMSTKKRSKNEFKFKSVEKGKTKVVSSTNYRLILVVKDGKNCYQ</sequence>
<evidence type="ECO:0000256" key="2">
    <source>
        <dbReference type="ARBA" id="ARBA00022704"/>
    </source>
</evidence>
<dbReference type="InterPro" id="IPR046350">
    <property type="entry name" value="Cystatin_sf"/>
</dbReference>
<feature type="domain" description="Cystatin" evidence="3">
    <location>
        <begin position="24"/>
        <end position="79"/>
    </location>
</feature>
<dbReference type="Proteomes" id="UP000027120">
    <property type="component" value="Unassembled WGS sequence"/>
</dbReference>
<dbReference type="GO" id="GO:0004869">
    <property type="term" value="F:cysteine-type endopeptidase inhibitor activity"/>
    <property type="evidence" value="ECO:0007669"/>
    <property type="project" value="UniProtKB-KW"/>
</dbReference>
<dbReference type="EMBL" id="KK787132">
    <property type="protein sequence ID" value="KDO39004.1"/>
    <property type="molecule type" value="Genomic_DNA"/>
</dbReference>